<feature type="domain" description="Solute-binding protein family 5" evidence="4">
    <location>
        <begin position="85"/>
        <end position="438"/>
    </location>
</feature>
<dbReference type="PIRSF" id="PIRSF002741">
    <property type="entry name" value="MppA"/>
    <property type="match status" value="1"/>
</dbReference>
<keyword evidence="6" id="KW-1185">Reference proteome</keyword>
<dbReference type="GO" id="GO:0030288">
    <property type="term" value="C:outer membrane-bounded periplasmic space"/>
    <property type="evidence" value="ECO:0007669"/>
    <property type="project" value="UniProtKB-ARBA"/>
</dbReference>
<dbReference type="RefSeq" id="WP_165100175.1">
    <property type="nucleotide sequence ID" value="NZ_CP049056.1"/>
</dbReference>
<keyword evidence="3" id="KW-0732">Signal</keyword>
<dbReference type="PANTHER" id="PTHR30290">
    <property type="entry name" value="PERIPLASMIC BINDING COMPONENT OF ABC TRANSPORTER"/>
    <property type="match status" value="1"/>
</dbReference>
<dbReference type="SUPFAM" id="SSF53850">
    <property type="entry name" value="Periplasmic binding protein-like II"/>
    <property type="match status" value="1"/>
</dbReference>
<dbReference type="Gene3D" id="3.10.105.10">
    <property type="entry name" value="Dipeptide-binding Protein, Domain 3"/>
    <property type="match status" value="1"/>
</dbReference>
<dbReference type="InterPro" id="IPR000914">
    <property type="entry name" value="SBP_5_dom"/>
</dbReference>
<dbReference type="InterPro" id="IPR030678">
    <property type="entry name" value="Peptide/Ni-bd"/>
</dbReference>
<dbReference type="PANTHER" id="PTHR30290:SF38">
    <property type="entry name" value="D,D-DIPEPTIDE-BINDING PERIPLASMIC PROTEIN DDPA-RELATED"/>
    <property type="match status" value="1"/>
</dbReference>
<evidence type="ECO:0000256" key="2">
    <source>
        <dbReference type="ARBA" id="ARBA00005695"/>
    </source>
</evidence>
<dbReference type="AlphaFoldDB" id="A0A7L5C287"/>
<sequence>MQSNCSALAQLNRRQFGQIIAGGVSAQSLFALPAFAQGATDVVVGVSRNPASLEPCIEYSTQSWRVHFSIFDTLLRFDEADNFRLVPWLAKSWKRVDDRTVDFTLREGVTFHNGDTFTADDVAFTFGPERLSAEGSPGYPMTRATLGTITHVEALSPTVVRFVTTGPDPLLEMRVATFPAQIVCKRAYNEAASFDAWQAAPVGTGPYKVREFRAGDYVQLDAFKDYFAGAPNAATLKFQVAPEVSSRLAGLVSGQFQIITELTPDQFDMAKSAGGSVVGGKVANNRTIVYDTTNSVLQDVRIRRALTLSIDRDLITEQLWGSSIGVPNGNQWPGFGDLYFTDWPAYSFEPDEAAALVKEAGYDGTAIEYRITGTNYTFETQTAEVLVAMWKAVGLNVQLVFKENSQQILVPEGRGIRNWSNSMVYPDPLGGWWRLYGPYGPVQRANKEWANAEFNEQSNILETNLDPAARKAAWRRMMEIYHNDDPPGTVLHDFGMFYGLAKGIDWTPLPAEYMDFRKENLTIEG</sequence>
<reference evidence="5 6" key="1">
    <citation type="submission" date="2020-02" db="EMBL/GenBank/DDBJ databases">
        <title>complete genome sequence of Rhodobacteraceae bacterium.</title>
        <authorList>
            <person name="Park J."/>
            <person name="Kim Y.-S."/>
            <person name="Kim K.-H."/>
        </authorList>
    </citation>
    <scope>NUCLEOTIDE SEQUENCE [LARGE SCALE GENOMIC DNA]</scope>
    <source>
        <strain evidence="5 6">RR4-56</strain>
    </source>
</reference>
<accession>A0A7L5C287</accession>
<evidence type="ECO:0000313" key="6">
    <source>
        <dbReference type="Proteomes" id="UP000503336"/>
    </source>
</evidence>
<comment type="similarity">
    <text evidence="2">Belongs to the bacterial solute-binding protein 5 family.</text>
</comment>
<dbReference type="Gene3D" id="3.90.76.10">
    <property type="entry name" value="Dipeptide-binding Protein, Domain 1"/>
    <property type="match status" value="1"/>
</dbReference>
<gene>
    <name evidence="5" type="ORF">G5B40_15120</name>
</gene>
<dbReference type="GO" id="GO:0043190">
    <property type="term" value="C:ATP-binding cassette (ABC) transporter complex"/>
    <property type="evidence" value="ECO:0007669"/>
    <property type="project" value="InterPro"/>
</dbReference>
<protein>
    <recommendedName>
        <fullName evidence="4">Solute-binding protein family 5 domain-containing protein</fullName>
    </recommendedName>
</protein>
<dbReference type="GO" id="GO:0015833">
    <property type="term" value="P:peptide transport"/>
    <property type="evidence" value="ECO:0007669"/>
    <property type="project" value="TreeGrafter"/>
</dbReference>
<dbReference type="InterPro" id="IPR039424">
    <property type="entry name" value="SBP_5"/>
</dbReference>
<dbReference type="Pfam" id="PF00496">
    <property type="entry name" value="SBP_bac_5"/>
    <property type="match status" value="1"/>
</dbReference>
<comment type="subcellular location">
    <subcellularLocation>
        <location evidence="1">Periplasm</location>
    </subcellularLocation>
</comment>
<proteinExistence type="inferred from homology"/>
<dbReference type="Proteomes" id="UP000503336">
    <property type="component" value="Chromosome"/>
</dbReference>
<dbReference type="Gene3D" id="3.40.190.10">
    <property type="entry name" value="Periplasmic binding protein-like II"/>
    <property type="match status" value="1"/>
</dbReference>
<dbReference type="EMBL" id="CP049056">
    <property type="protein sequence ID" value="QIE56646.1"/>
    <property type="molecule type" value="Genomic_DNA"/>
</dbReference>
<evidence type="ECO:0000256" key="1">
    <source>
        <dbReference type="ARBA" id="ARBA00004418"/>
    </source>
</evidence>
<evidence type="ECO:0000313" key="5">
    <source>
        <dbReference type="EMBL" id="QIE56646.1"/>
    </source>
</evidence>
<name>A0A7L5C287_9RHOB</name>
<organism evidence="5 6">
    <name type="scientific">Pikeienuella piscinae</name>
    <dbReference type="NCBI Taxonomy" id="2748098"/>
    <lineage>
        <taxon>Bacteria</taxon>
        <taxon>Pseudomonadati</taxon>
        <taxon>Pseudomonadota</taxon>
        <taxon>Alphaproteobacteria</taxon>
        <taxon>Rhodobacterales</taxon>
        <taxon>Paracoccaceae</taxon>
        <taxon>Pikeienuella</taxon>
    </lineage>
</organism>
<dbReference type="KEGG" id="hdh:G5B40_15120"/>
<dbReference type="GO" id="GO:1904680">
    <property type="term" value="F:peptide transmembrane transporter activity"/>
    <property type="evidence" value="ECO:0007669"/>
    <property type="project" value="TreeGrafter"/>
</dbReference>
<evidence type="ECO:0000259" key="4">
    <source>
        <dbReference type="Pfam" id="PF00496"/>
    </source>
</evidence>
<evidence type="ECO:0000256" key="3">
    <source>
        <dbReference type="ARBA" id="ARBA00022729"/>
    </source>
</evidence>